<dbReference type="PANTHER" id="PTHR39963:SF1">
    <property type="entry name" value="MNMC-LIKE METHYLTRANSFERASE DOMAIN-CONTAINING PROTEIN"/>
    <property type="match status" value="1"/>
</dbReference>
<dbReference type="AlphaFoldDB" id="A0A7C3HHR0"/>
<accession>A0A7C3HHR0</accession>
<keyword evidence="2" id="KW-0489">Methyltransferase</keyword>
<dbReference type="InterPro" id="IPR047785">
    <property type="entry name" value="tRNA_MNMC2"/>
</dbReference>
<evidence type="ECO:0000259" key="1">
    <source>
        <dbReference type="Pfam" id="PF05430"/>
    </source>
</evidence>
<dbReference type="GO" id="GO:0016645">
    <property type="term" value="F:oxidoreductase activity, acting on the CH-NH group of donors"/>
    <property type="evidence" value="ECO:0007669"/>
    <property type="project" value="InterPro"/>
</dbReference>
<dbReference type="SUPFAM" id="SSF53335">
    <property type="entry name" value="S-adenosyl-L-methionine-dependent methyltransferases"/>
    <property type="match status" value="1"/>
</dbReference>
<comment type="caution">
    <text evidence="2">The sequence shown here is derived from an EMBL/GenBank/DDBJ whole genome shotgun (WGS) entry which is preliminary data.</text>
</comment>
<sequence length="225" mass="24949">MNAEPFQPLPTEDGSPTLLHPAFGETYSSRYGAWMQANELYLKLTQTHLHPSPRVLEVGFGLGVNFRATLESCLHRGVSLDYLSYEAFPVSREVLNSVELSLSASAQKIWAGVLEDWPAEPHRPLCLEGAWGRLEVRFEDVTQAFFPAEWATAIYLDPFSPKVNPEPWQPHVLKKLFLAASKGARLATYSVAGGFRRALAASGFVVRRVPGIGKKAWTVAERPEA</sequence>
<reference evidence="2" key="1">
    <citation type="journal article" date="2020" name="mSystems">
        <title>Genome- and Community-Level Interaction Insights into Carbon Utilization and Element Cycling Functions of Hydrothermarchaeota in Hydrothermal Sediment.</title>
        <authorList>
            <person name="Zhou Z."/>
            <person name="Liu Y."/>
            <person name="Xu W."/>
            <person name="Pan J."/>
            <person name="Luo Z.H."/>
            <person name="Li M."/>
        </authorList>
    </citation>
    <scope>NUCLEOTIDE SEQUENCE [LARGE SCALE GENOMIC DNA]</scope>
    <source>
        <strain evidence="2">SpSt-524</strain>
    </source>
</reference>
<dbReference type="Pfam" id="PF05430">
    <property type="entry name" value="Methyltransf_30"/>
    <property type="match status" value="1"/>
</dbReference>
<dbReference type="NCBIfam" id="NF033855">
    <property type="entry name" value="tRNA_MNMC2"/>
    <property type="match status" value="1"/>
</dbReference>
<feature type="domain" description="MnmC-like methyltransferase" evidence="1">
    <location>
        <begin position="106"/>
        <end position="216"/>
    </location>
</feature>
<gene>
    <name evidence="2" type="ORF">ENS82_04660</name>
</gene>
<dbReference type="GO" id="GO:0004808">
    <property type="term" value="F:tRNA (5-methylaminomethyl-2-thiouridylate)(34)-methyltransferase activity"/>
    <property type="evidence" value="ECO:0007669"/>
    <property type="project" value="InterPro"/>
</dbReference>
<protein>
    <submittedName>
        <fullName evidence="2">Methyltransferase</fullName>
    </submittedName>
</protein>
<dbReference type="PANTHER" id="PTHR39963">
    <property type="entry name" value="SLL0983 PROTEIN"/>
    <property type="match status" value="1"/>
</dbReference>
<dbReference type="EMBL" id="DSWI01000011">
    <property type="protein sequence ID" value="HFG20000.1"/>
    <property type="molecule type" value="Genomic_DNA"/>
</dbReference>
<dbReference type="Gene3D" id="3.40.50.150">
    <property type="entry name" value="Vaccinia Virus protein VP39"/>
    <property type="match status" value="1"/>
</dbReference>
<name>A0A7C3HHR0_MEIRU</name>
<dbReference type="InterPro" id="IPR029063">
    <property type="entry name" value="SAM-dependent_MTases_sf"/>
</dbReference>
<dbReference type="InterPro" id="IPR008471">
    <property type="entry name" value="MnmC-like_methylTransf"/>
</dbReference>
<keyword evidence="2" id="KW-0808">Transferase</keyword>
<proteinExistence type="predicted"/>
<evidence type="ECO:0000313" key="2">
    <source>
        <dbReference type="EMBL" id="HFG20000.1"/>
    </source>
</evidence>
<dbReference type="GO" id="GO:0032259">
    <property type="term" value="P:methylation"/>
    <property type="evidence" value="ECO:0007669"/>
    <property type="project" value="UniProtKB-KW"/>
</dbReference>
<organism evidence="2">
    <name type="scientific">Meiothermus ruber</name>
    <dbReference type="NCBI Taxonomy" id="277"/>
    <lineage>
        <taxon>Bacteria</taxon>
        <taxon>Thermotogati</taxon>
        <taxon>Deinococcota</taxon>
        <taxon>Deinococci</taxon>
        <taxon>Thermales</taxon>
        <taxon>Thermaceae</taxon>
        <taxon>Meiothermus</taxon>
    </lineage>
</organism>